<keyword evidence="2 5" id="KW-0831">Ubiquinone biosynthesis</keyword>
<sequence>MLSKTYVTRPAFARWQRHINAVQASPVMVDWLTNRASLTARLIAHSSQFRVQRLYQGRAMCLHDEYAEIGLLKRQQVVEREVLLRCDEEVVVYAHTILPLFANAHDWPAFASLGNRSLGTTLFNDPLVKRGELHYARLGASHPLMRRIAGLHLLPVASESLLARRSVFIRHGAKLLVTEVFLPSITQLRRKPV</sequence>
<dbReference type="InterPro" id="IPR028978">
    <property type="entry name" value="Chorismate_lyase_/UTRA_dom_sf"/>
</dbReference>
<comment type="pathway">
    <text evidence="5">Cofactor biosynthesis; ubiquinone biosynthesis.</text>
</comment>
<evidence type="ECO:0000256" key="3">
    <source>
        <dbReference type="ARBA" id="ARBA00023239"/>
    </source>
</evidence>
<protein>
    <recommendedName>
        <fullName evidence="5">Probable chorismate pyruvate-lyase</fullName>
        <shortName evidence="5">CL</shortName>
        <shortName evidence="5">CPL</shortName>
        <ecNumber evidence="5">4.1.3.40</ecNumber>
    </recommendedName>
</protein>
<dbReference type="PANTHER" id="PTHR38683">
    <property type="entry name" value="CHORISMATE PYRUVATE-LYASE"/>
    <property type="match status" value="1"/>
</dbReference>
<dbReference type="Pfam" id="PF04345">
    <property type="entry name" value="Chor_lyase"/>
    <property type="match status" value="1"/>
</dbReference>
<dbReference type="Proteomes" id="UP000648257">
    <property type="component" value="Unassembled WGS sequence"/>
</dbReference>
<comment type="caution">
    <text evidence="5">Lacks conserved residue(s) required for the propagation of feature annotation.</text>
</comment>
<evidence type="ECO:0000313" key="6">
    <source>
        <dbReference type="EMBL" id="MBC3809119.1"/>
    </source>
</evidence>
<feature type="binding site" evidence="5">
    <location>
        <position position="80"/>
    </location>
    <ligand>
        <name>substrate</name>
    </ligand>
</feature>
<evidence type="ECO:0000256" key="2">
    <source>
        <dbReference type="ARBA" id="ARBA00022688"/>
    </source>
</evidence>
<comment type="subcellular location">
    <subcellularLocation>
        <location evidence="5">Cytoplasm</location>
    </subcellularLocation>
</comment>
<evidence type="ECO:0000256" key="5">
    <source>
        <dbReference type="HAMAP-Rule" id="MF_01632"/>
    </source>
</evidence>
<keyword evidence="4 5" id="KW-0670">Pyruvate</keyword>
<organism evidence="6 7">
    <name type="scientific">Undibacterium seohonense</name>
    <dbReference type="NCBI Taxonomy" id="1344950"/>
    <lineage>
        <taxon>Bacteria</taxon>
        <taxon>Pseudomonadati</taxon>
        <taxon>Pseudomonadota</taxon>
        <taxon>Betaproteobacteria</taxon>
        <taxon>Burkholderiales</taxon>
        <taxon>Oxalobacteraceae</taxon>
        <taxon>Undibacterium</taxon>
    </lineage>
</organism>
<accession>A0ABR6X843</accession>
<dbReference type="RefSeq" id="WP_186924182.1">
    <property type="nucleotide sequence ID" value="NZ_JACOFW010000025.1"/>
</dbReference>
<evidence type="ECO:0000313" key="7">
    <source>
        <dbReference type="Proteomes" id="UP000648257"/>
    </source>
</evidence>
<proteinExistence type="inferred from homology"/>
<dbReference type="HAMAP" id="MF_01632">
    <property type="entry name" value="UbiC"/>
    <property type="match status" value="1"/>
</dbReference>
<keyword evidence="3 5" id="KW-0456">Lyase</keyword>
<dbReference type="PANTHER" id="PTHR38683:SF1">
    <property type="entry name" value="CHORISMATE PYRUVATE-LYASE"/>
    <property type="match status" value="1"/>
</dbReference>
<dbReference type="GO" id="GO:0016829">
    <property type="term" value="F:lyase activity"/>
    <property type="evidence" value="ECO:0007669"/>
    <property type="project" value="UniProtKB-KW"/>
</dbReference>
<name>A0ABR6X843_9BURK</name>
<dbReference type="Gene3D" id="3.40.1410.10">
    <property type="entry name" value="Chorismate lyase-like"/>
    <property type="match status" value="1"/>
</dbReference>
<dbReference type="EMBL" id="JACOFW010000025">
    <property type="protein sequence ID" value="MBC3809119.1"/>
    <property type="molecule type" value="Genomic_DNA"/>
</dbReference>
<feature type="binding site" evidence="5">
    <location>
        <position position="118"/>
    </location>
    <ligand>
        <name>substrate</name>
    </ligand>
</feature>
<dbReference type="EC" id="4.1.3.40" evidence="5"/>
<keyword evidence="7" id="KW-1185">Reference proteome</keyword>
<gene>
    <name evidence="5" type="primary">ubiC</name>
    <name evidence="6" type="ORF">H8K52_17400</name>
</gene>
<keyword evidence="1 5" id="KW-0963">Cytoplasm</keyword>
<evidence type="ECO:0000256" key="4">
    <source>
        <dbReference type="ARBA" id="ARBA00023317"/>
    </source>
</evidence>
<comment type="similarity">
    <text evidence="5">Belongs to the UbiC family.</text>
</comment>
<comment type="catalytic activity">
    <reaction evidence="5">
        <text>chorismate = 4-hydroxybenzoate + pyruvate</text>
        <dbReference type="Rhea" id="RHEA:16505"/>
        <dbReference type="ChEBI" id="CHEBI:15361"/>
        <dbReference type="ChEBI" id="CHEBI:17879"/>
        <dbReference type="ChEBI" id="CHEBI:29748"/>
        <dbReference type="EC" id="4.1.3.40"/>
    </reaction>
</comment>
<dbReference type="SUPFAM" id="SSF64288">
    <property type="entry name" value="Chorismate lyase-like"/>
    <property type="match status" value="1"/>
</dbReference>
<feature type="binding site" evidence="5">
    <location>
        <position position="179"/>
    </location>
    <ligand>
        <name>substrate</name>
    </ligand>
</feature>
<evidence type="ECO:0000256" key="1">
    <source>
        <dbReference type="ARBA" id="ARBA00022490"/>
    </source>
</evidence>
<reference evidence="6 7" key="1">
    <citation type="submission" date="2020-08" db="EMBL/GenBank/DDBJ databases">
        <title>Novel species isolated from subtropical streams in China.</title>
        <authorList>
            <person name="Lu H."/>
        </authorList>
    </citation>
    <scope>NUCLEOTIDE SEQUENCE [LARGE SCALE GENOMIC DNA]</scope>
    <source>
        <strain evidence="6 7">KACC 16656</strain>
    </source>
</reference>
<dbReference type="InterPro" id="IPR007440">
    <property type="entry name" value="Chorismate--pyruvate_lyase"/>
</dbReference>
<comment type="function">
    <text evidence="5">Removes the pyruvyl group from chorismate, with concomitant aromatization of the ring, to provide 4-hydroxybenzoate (4HB) for the ubiquinone pathway.</text>
</comment>
<comment type="caution">
    <text evidence="6">The sequence shown here is derived from an EMBL/GenBank/DDBJ whole genome shotgun (WGS) entry which is preliminary data.</text>
</comment>